<keyword evidence="1" id="KW-1133">Transmembrane helix</keyword>
<evidence type="ECO:0008006" key="4">
    <source>
        <dbReference type="Google" id="ProtNLM"/>
    </source>
</evidence>
<sequence>MRKNILNIFAMTGVTLVVLSLVALCYKASFLCLDTVFQALGVNALIYFGVYIINKFEIPYFLLETTIKLIYSIGLILVFGMIFGWYESLSVTVLTIMSLAILLICTFLDTLSINGEINEINQLIQDK</sequence>
<organism evidence="2 3">
    <name type="scientific">Pseudobutyrivibrio ruminis</name>
    <dbReference type="NCBI Taxonomy" id="46206"/>
    <lineage>
        <taxon>Bacteria</taxon>
        <taxon>Bacillati</taxon>
        <taxon>Bacillota</taxon>
        <taxon>Clostridia</taxon>
        <taxon>Lachnospirales</taxon>
        <taxon>Lachnospiraceae</taxon>
        <taxon>Pseudobutyrivibrio</taxon>
    </lineage>
</organism>
<keyword evidence="1" id="KW-0812">Transmembrane</keyword>
<evidence type="ECO:0000313" key="2">
    <source>
        <dbReference type="EMBL" id="PHU34559.1"/>
    </source>
</evidence>
<proteinExistence type="predicted"/>
<feature type="transmembrane region" description="Helical" evidence="1">
    <location>
        <begin position="92"/>
        <end position="111"/>
    </location>
</feature>
<evidence type="ECO:0000313" key="3">
    <source>
        <dbReference type="Proteomes" id="UP000225889"/>
    </source>
</evidence>
<dbReference type="EMBL" id="PDYF01000017">
    <property type="protein sequence ID" value="PHU34559.1"/>
    <property type="molecule type" value="Genomic_DNA"/>
</dbReference>
<feature type="transmembrane region" description="Helical" evidence="1">
    <location>
        <begin position="7"/>
        <end position="29"/>
    </location>
</feature>
<evidence type="ECO:0000256" key="1">
    <source>
        <dbReference type="SAM" id="Phobius"/>
    </source>
</evidence>
<comment type="caution">
    <text evidence="2">The sequence shown here is derived from an EMBL/GenBank/DDBJ whole genome shotgun (WGS) entry which is preliminary data.</text>
</comment>
<reference evidence="2 3" key="1">
    <citation type="submission" date="2017-10" db="EMBL/GenBank/DDBJ databases">
        <title>Resolving the taxonomy of Roseburia spp., Eubacterium rectale and Agathobacter spp. through phylogenomic analysis.</title>
        <authorList>
            <person name="Sheridan P.O."/>
            <person name="Walker A.W."/>
            <person name="Duncan S.H."/>
            <person name="Scott K.P."/>
            <person name="Toole P.W.O."/>
            <person name="Luis P."/>
            <person name="Flint H.J."/>
        </authorList>
    </citation>
    <scope>NUCLEOTIDE SEQUENCE [LARGE SCALE GENOMIC DNA]</scope>
    <source>
        <strain evidence="2 3">JK626</strain>
    </source>
</reference>
<reference evidence="2 3" key="2">
    <citation type="submission" date="2017-10" db="EMBL/GenBank/DDBJ databases">
        <authorList>
            <person name="Banno H."/>
            <person name="Chua N.-H."/>
        </authorList>
    </citation>
    <scope>NUCLEOTIDE SEQUENCE [LARGE SCALE GENOMIC DNA]</scope>
    <source>
        <strain evidence="2 3">JK626</strain>
    </source>
</reference>
<feature type="transmembrane region" description="Helical" evidence="1">
    <location>
        <begin position="66"/>
        <end position="86"/>
    </location>
</feature>
<feature type="transmembrane region" description="Helical" evidence="1">
    <location>
        <begin position="35"/>
        <end position="54"/>
    </location>
</feature>
<gene>
    <name evidence="2" type="ORF">CSX01_09070</name>
</gene>
<keyword evidence="1" id="KW-0472">Membrane</keyword>
<protein>
    <recommendedName>
        <fullName evidence="4">DUF3021 domain-containing protein</fullName>
    </recommendedName>
</protein>
<dbReference type="AlphaFoldDB" id="A0A2G3DU48"/>
<accession>A0A2G3DU48</accession>
<dbReference type="Proteomes" id="UP000225889">
    <property type="component" value="Unassembled WGS sequence"/>
</dbReference>
<name>A0A2G3DU48_9FIRM</name>
<dbReference type="RefSeq" id="WP_099392152.1">
    <property type="nucleotide sequence ID" value="NZ_PDYF01000017.1"/>
</dbReference>